<name>A0ABW3CNU2_9ACTN</name>
<dbReference type="Gene3D" id="1.10.357.10">
    <property type="entry name" value="Tetracycline Repressor, domain 2"/>
    <property type="match status" value="1"/>
</dbReference>
<organism evidence="1 2">
    <name type="scientific">Actinomadura adrarensis</name>
    <dbReference type="NCBI Taxonomy" id="1819600"/>
    <lineage>
        <taxon>Bacteria</taxon>
        <taxon>Bacillati</taxon>
        <taxon>Actinomycetota</taxon>
        <taxon>Actinomycetes</taxon>
        <taxon>Streptosporangiales</taxon>
        <taxon>Thermomonosporaceae</taxon>
        <taxon>Actinomadura</taxon>
    </lineage>
</organism>
<comment type="caution">
    <text evidence="1">The sequence shown here is derived from an EMBL/GenBank/DDBJ whole genome shotgun (WGS) entry which is preliminary data.</text>
</comment>
<gene>
    <name evidence="1" type="ORF">ACFQ07_25525</name>
</gene>
<feature type="non-terminal residue" evidence="1">
    <location>
        <position position="1"/>
    </location>
</feature>
<accession>A0ABW3CNU2</accession>
<dbReference type="InterPro" id="IPR036271">
    <property type="entry name" value="Tet_transcr_reg_TetR-rel_C_sf"/>
</dbReference>
<proteinExistence type="predicted"/>
<dbReference type="SUPFAM" id="SSF48498">
    <property type="entry name" value="Tetracyclin repressor-like, C-terminal domain"/>
    <property type="match status" value="1"/>
</dbReference>
<evidence type="ECO:0000313" key="1">
    <source>
        <dbReference type="EMBL" id="MFD0855627.1"/>
    </source>
</evidence>
<keyword evidence="2" id="KW-1185">Reference proteome</keyword>
<reference evidence="2" key="1">
    <citation type="journal article" date="2019" name="Int. J. Syst. Evol. Microbiol.">
        <title>The Global Catalogue of Microorganisms (GCM) 10K type strain sequencing project: providing services to taxonomists for standard genome sequencing and annotation.</title>
        <authorList>
            <consortium name="The Broad Institute Genomics Platform"/>
            <consortium name="The Broad Institute Genome Sequencing Center for Infectious Disease"/>
            <person name="Wu L."/>
            <person name="Ma J."/>
        </authorList>
    </citation>
    <scope>NUCLEOTIDE SEQUENCE [LARGE SCALE GENOMIC DNA]</scope>
    <source>
        <strain evidence="2">JCM 31696</strain>
    </source>
</reference>
<evidence type="ECO:0000313" key="2">
    <source>
        <dbReference type="Proteomes" id="UP001597083"/>
    </source>
</evidence>
<dbReference type="Proteomes" id="UP001597083">
    <property type="component" value="Unassembled WGS sequence"/>
</dbReference>
<dbReference type="EMBL" id="JBHTIR010003697">
    <property type="protein sequence ID" value="MFD0855627.1"/>
    <property type="molecule type" value="Genomic_DNA"/>
</dbReference>
<protein>
    <submittedName>
        <fullName evidence="1">TetR/AcrR family transcriptional regulator</fullName>
    </submittedName>
</protein>
<sequence>AATAALTRKLGQDDATARQRLQDAMTKAQEIAMSYPRLRTRLDAPAANDYAAAPEKTFESGLHALLDGLERQRAG</sequence>